<dbReference type="SUPFAM" id="SSF49758">
    <property type="entry name" value="Calpain large subunit, middle domain (domain III)"/>
    <property type="match status" value="1"/>
</dbReference>
<comment type="caution">
    <text evidence="7">Lacks conserved residue(s) required for the propagation of feature annotation.</text>
</comment>
<dbReference type="PANTHER" id="PTHR10183">
    <property type="entry name" value="CALPAIN"/>
    <property type="match status" value="1"/>
</dbReference>
<dbReference type="PROSITE" id="PS50203">
    <property type="entry name" value="CALPAIN_CAT"/>
    <property type="match status" value="1"/>
</dbReference>
<dbReference type="Gene3D" id="2.60.120.380">
    <property type="match status" value="1"/>
</dbReference>
<keyword evidence="5" id="KW-0788">Thiol protease</keyword>
<dbReference type="PANTHER" id="PTHR10183:SF379">
    <property type="entry name" value="CALPAIN-5"/>
    <property type="match status" value="1"/>
</dbReference>
<comment type="caution">
    <text evidence="10">The sequence shown here is derived from an EMBL/GenBank/DDBJ whole genome shotgun (WGS) entry which is preliminary data.</text>
</comment>
<dbReference type="InterPro" id="IPR022683">
    <property type="entry name" value="Calpain_III"/>
</dbReference>
<dbReference type="InterPro" id="IPR022684">
    <property type="entry name" value="Calpain_cysteine_protease"/>
</dbReference>
<keyword evidence="3" id="KW-0677">Repeat</keyword>
<evidence type="ECO:0000256" key="6">
    <source>
        <dbReference type="PIRSR" id="PIRSR622684-1"/>
    </source>
</evidence>
<comment type="similarity">
    <text evidence="1">Belongs to the peptidase C2 family.</text>
</comment>
<dbReference type="InterPro" id="IPR038765">
    <property type="entry name" value="Papain-like_cys_pep_sf"/>
</dbReference>
<reference evidence="10 11" key="1">
    <citation type="journal article" date="2014" name="Nat. Genet.">
        <title>Genome sequence of the hot pepper provides insights into the evolution of pungency in Capsicum species.</title>
        <authorList>
            <person name="Kim S."/>
            <person name="Park M."/>
            <person name="Yeom S.I."/>
            <person name="Kim Y.M."/>
            <person name="Lee J.M."/>
            <person name="Lee H.A."/>
            <person name="Seo E."/>
            <person name="Choi J."/>
            <person name="Cheong K."/>
            <person name="Kim K.T."/>
            <person name="Jung K."/>
            <person name="Lee G.W."/>
            <person name="Oh S.K."/>
            <person name="Bae C."/>
            <person name="Kim S.B."/>
            <person name="Lee H.Y."/>
            <person name="Kim S.Y."/>
            <person name="Kim M.S."/>
            <person name="Kang B.C."/>
            <person name="Jo Y.D."/>
            <person name="Yang H.B."/>
            <person name="Jeong H.J."/>
            <person name="Kang W.H."/>
            <person name="Kwon J.K."/>
            <person name="Shin C."/>
            <person name="Lim J.Y."/>
            <person name="Park J.H."/>
            <person name="Huh J.H."/>
            <person name="Kim J.S."/>
            <person name="Kim B.D."/>
            <person name="Cohen O."/>
            <person name="Paran I."/>
            <person name="Suh M.C."/>
            <person name="Lee S.B."/>
            <person name="Kim Y.K."/>
            <person name="Shin Y."/>
            <person name="Noh S.J."/>
            <person name="Park J."/>
            <person name="Seo Y.S."/>
            <person name="Kwon S.Y."/>
            <person name="Kim H.A."/>
            <person name="Park J.M."/>
            <person name="Kim H.J."/>
            <person name="Choi S.B."/>
            <person name="Bosland P.W."/>
            <person name="Reeves G."/>
            <person name="Jo S.H."/>
            <person name="Lee B.W."/>
            <person name="Cho H.T."/>
            <person name="Choi H.S."/>
            <person name="Lee M.S."/>
            <person name="Yu Y."/>
            <person name="Do Choi Y."/>
            <person name="Park B.S."/>
            <person name="van Deynze A."/>
            <person name="Ashrafi H."/>
            <person name="Hill T."/>
            <person name="Kim W.T."/>
            <person name="Pai H.S."/>
            <person name="Ahn H.K."/>
            <person name="Yeam I."/>
            <person name="Giovannoni J.J."/>
            <person name="Rose J.K."/>
            <person name="Sorensen I."/>
            <person name="Lee S.J."/>
            <person name="Kim R.W."/>
            <person name="Choi I.Y."/>
            <person name="Choi B.S."/>
            <person name="Lim J.S."/>
            <person name="Lee Y.H."/>
            <person name="Choi D."/>
        </authorList>
    </citation>
    <scope>NUCLEOTIDE SEQUENCE [LARGE SCALE GENOMIC DNA]</scope>
    <source>
        <strain evidence="11">cv. CM334</strain>
    </source>
</reference>
<keyword evidence="8" id="KW-1133">Transmembrane helix</keyword>
<dbReference type="InterPro" id="IPR001300">
    <property type="entry name" value="Peptidase_C2_calpain_cat"/>
</dbReference>
<dbReference type="SMART" id="SM00230">
    <property type="entry name" value="CysPc"/>
    <property type="match status" value="1"/>
</dbReference>
<feature type="domain" description="Calpain catalytic" evidence="9">
    <location>
        <begin position="1"/>
        <end position="215"/>
    </location>
</feature>
<sequence length="680" mass="76989">MDQLPIELEMFQQVSQGDWVPVVVDDWIPCESPGKPAFSTSRKGNEMWVSLLEKAYAKLHGSYEALEGGLVQDALVDLTGGAGEEIDMRSAEAQIDLASGRLWSQLLRFKQEGFLLGTGSPSGSDVHISSSGIVQGHAYSILQVREVDGHKLVQIRNPWANEVEWNGPWSDPSPEWTDRMKHKLKHVPQANDGIFWMSWQDFQIHFRSIYVCRVYPPEMRYSIHGQWRGYSAGGCQDYDTWHQNPQYRLRASGPDASLPIHVFITLTQGVSFSRTTAGFRNYQSSHDSMMFYIGMRILKTRGRRAAYNIYLHESVGGTDYVNSREISCEMVLDPDPKGMPNSPTLLLTGIERGERMVCPLRMDEASCLILGSPWLLNVISAWVLEVSKANRRKMQLIEKSNEFVENNCELGDKLESAGMVFVQSLKELGRTSEILKQLKVLFGSVTTIPAQVFLTGVCLQILDGPSTEVQEIIEEFLRKWRYVDGKYYTVASMEADVPDMEEFSNQISLGVDTYLEIIELYVITFLGRILGNLDLAISWVEKSPLPEEKRQDLLRQLHSMNTLKLGSSSQSSASLLQTDECTTDSTSVIDEKSCNGRANILEHKDQSKGENTTKQSIMEFSRRRTPFWWFRTVTLKFGSGSLVLSNGSIFLGFLAALVYYIVWRKQASLWRFGNARIRRA</sequence>
<dbReference type="EMBL" id="AYRZ02000009">
    <property type="protein sequence ID" value="PHT73088.1"/>
    <property type="molecule type" value="Genomic_DNA"/>
</dbReference>
<keyword evidence="11" id="KW-1185">Reference proteome</keyword>
<name>A0A2G2YTJ6_CAPAN</name>
<dbReference type="GO" id="GO:0006508">
    <property type="term" value="P:proteolysis"/>
    <property type="evidence" value="ECO:0007669"/>
    <property type="project" value="UniProtKB-KW"/>
</dbReference>
<keyword evidence="8" id="KW-0472">Membrane</keyword>
<accession>A0A2G2YTJ6</accession>
<organism evidence="10 11">
    <name type="scientific">Capsicum annuum</name>
    <name type="common">Capsicum pepper</name>
    <dbReference type="NCBI Taxonomy" id="4072"/>
    <lineage>
        <taxon>Eukaryota</taxon>
        <taxon>Viridiplantae</taxon>
        <taxon>Streptophyta</taxon>
        <taxon>Embryophyta</taxon>
        <taxon>Tracheophyta</taxon>
        <taxon>Spermatophyta</taxon>
        <taxon>Magnoliopsida</taxon>
        <taxon>eudicotyledons</taxon>
        <taxon>Gunneridae</taxon>
        <taxon>Pentapetalae</taxon>
        <taxon>asterids</taxon>
        <taxon>lamiids</taxon>
        <taxon>Solanales</taxon>
        <taxon>Solanaceae</taxon>
        <taxon>Solanoideae</taxon>
        <taxon>Capsiceae</taxon>
        <taxon>Capsicum</taxon>
    </lineage>
</organism>
<evidence type="ECO:0000313" key="10">
    <source>
        <dbReference type="EMBL" id="PHT73088.1"/>
    </source>
</evidence>
<dbReference type="Gene3D" id="3.90.70.10">
    <property type="entry name" value="Cysteine proteinases"/>
    <property type="match status" value="1"/>
</dbReference>
<evidence type="ECO:0000256" key="4">
    <source>
        <dbReference type="ARBA" id="ARBA00022801"/>
    </source>
</evidence>
<dbReference type="InterPro" id="IPR036213">
    <property type="entry name" value="Calpain_III_sf"/>
</dbReference>
<evidence type="ECO:0000256" key="8">
    <source>
        <dbReference type="SAM" id="Phobius"/>
    </source>
</evidence>
<keyword evidence="4" id="KW-0378">Hydrolase</keyword>
<evidence type="ECO:0000256" key="7">
    <source>
        <dbReference type="PROSITE-ProRule" id="PRU00239"/>
    </source>
</evidence>
<dbReference type="CDD" id="cd00044">
    <property type="entry name" value="CysPc"/>
    <property type="match status" value="1"/>
</dbReference>
<dbReference type="AlphaFoldDB" id="A0A2G2YTJ6"/>
<evidence type="ECO:0000313" key="11">
    <source>
        <dbReference type="Proteomes" id="UP000222542"/>
    </source>
</evidence>
<feature type="active site" evidence="6">
    <location>
        <position position="137"/>
    </location>
</feature>
<dbReference type="SUPFAM" id="SSF54001">
    <property type="entry name" value="Cysteine proteinases"/>
    <property type="match status" value="1"/>
</dbReference>
<dbReference type="GO" id="GO:0004198">
    <property type="term" value="F:calcium-dependent cysteine-type endopeptidase activity"/>
    <property type="evidence" value="ECO:0007669"/>
    <property type="project" value="InterPro"/>
</dbReference>
<evidence type="ECO:0000256" key="1">
    <source>
        <dbReference type="ARBA" id="ARBA00007623"/>
    </source>
</evidence>
<evidence type="ECO:0000256" key="2">
    <source>
        <dbReference type="ARBA" id="ARBA00022670"/>
    </source>
</evidence>
<dbReference type="SMART" id="SM00720">
    <property type="entry name" value="calpain_III"/>
    <property type="match status" value="1"/>
</dbReference>
<dbReference type="PRINTS" id="PR00704">
    <property type="entry name" value="CALPAIN"/>
</dbReference>
<keyword evidence="2" id="KW-0645">Protease</keyword>
<feature type="transmembrane region" description="Helical" evidence="8">
    <location>
        <begin position="642"/>
        <end position="662"/>
    </location>
</feature>
<dbReference type="Pfam" id="PF00648">
    <property type="entry name" value="Peptidase_C2"/>
    <property type="match status" value="1"/>
</dbReference>
<dbReference type="Proteomes" id="UP000222542">
    <property type="component" value="Unassembled WGS sequence"/>
</dbReference>
<dbReference type="Gramene" id="PHT73088">
    <property type="protein sequence ID" value="PHT73088"/>
    <property type="gene ID" value="T459_23873"/>
</dbReference>
<dbReference type="FunFam" id="3.90.70.10:FF:000038">
    <property type="entry name" value="Calpain-type cysteine protease DEK1"/>
    <property type="match status" value="1"/>
</dbReference>
<evidence type="ECO:0000256" key="3">
    <source>
        <dbReference type="ARBA" id="ARBA00022737"/>
    </source>
</evidence>
<feature type="active site" evidence="6">
    <location>
        <position position="157"/>
    </location>
</feature>
<dbReference type="FunFam" id="2.60.120.380:FF:000005">
    <property type="entry name" value="calpain-type cysteine protease DEK1"/>
    <property type="match status" value="1"/>
</dbReference>
<reference evidence="10 11" key="2">
    <citation type="journal article" date="2017" name="Genome Biol.">
        <title>New reference genome sequences of hot pepper reveal the massive evolution of plant disease-resistance genes by retroduplication.</title>
        <authorList>
            <person name="Kim S."/>
            <person name="Park J."/>
            <person name="Yeom S.I."/>
            <person name="Kim Y.M."/>
            <person name="Seo E."/>
            <person name="Kim K.T."/>
            <person name="Kim M.S."/>
            <person name="Lee J.M."/>
            <person name="Cheong K."/>
            <person name="Shin H.S."/>
            <person name="Kim S.B."/>
            <person name="Han K."/>
            <person name="Lee J."/>
            <person name="Park M."/>
            <person name="Lee H.A."/>
            <person name="Lee H.Y."/>
            <person name="Lee Y."/>
            <person name="Oh S."/>
            <person name="Lee J.H."/>
            <person name="Choi E."/>
            <person name="Choi E."/>
            <person name="Lee S.E."/>
            <person name="Jeon J."/>
            <person name="Kim H."/>
            <person name="Choi G."/>
            <person name="Song H."/>
            <person name="Lee J."/>
            <person name="Lee S.C."/>
            <person name="Kwon J.K."/>
            <person name="Lee H.Y."/>
            <person name="Koo N."/>
            <person name="Hong Y."/>
            <person name="Kim R.W."/>
            <person name="Kang W.H."/>
            <person name="Huh J.H."/>
            <person name="Kang B.C."/>
            <person name="Yang T.J."/>
            <person name="Lee Y.H."/>
            <person name="Bennetzen J.L."/>
            <person name="Choi D."/>
        </authorList>
    </citation>
    <scope>NUCLEOTIDE SEQUENCE [LARGE SCALE GENOMIC DNA]</scope>
    <source>
        <strain evidence="11">cv. CM334</strain>
    </source>
</reference>
<dbReference type="InterPro" id="IPR022682">
    <property type="entry name" value="Calpain_domain_III"/>
</dbReference>
<keyword evidence="8" id="KW-0812">Transmembrane</keyword>
<gene>
    <name evidence="10" type="ORF">T459_23873</name>
</gene>
<evidence type="ECO:0000256" key="5">
    <source>
        <dbReference type="ARBA" id="ARBA00022807"/>
    </source>
</evidence>
<evidence type="ECO:0000259" key="9">
    <source>
        <dbReference type="PROSITE" id="PS50203"/>
    </source>
</evidence>
<protein>
    <recommendedName>
        <fullName evidence="9">Calpain catalytic domain-containing protein</fullName>
    </recommendedName>
</protein>
<proteinExistence type="inferred from homology"/>
<dbReference type="Pfam" id="PF01067">
    <property type="entry name" value="Calpain_III"/>
    <property type="match status" value="1"/>
</dbReference>